<dbReference type="PATRIC" id="fig|908627.4.peg.1132"/>
<evidence type="ECO:0000313" key="6">
    <source>
        <dbReference type="EMBL" id="KLU27294.1"/>
    </source>
</evidence>
<dbReference type="PROSITE" id="PS50931">
    <property type="entry name" value="HTH_LYSR"/>
    <property type="match status" value="1"/>
</dbReference>
<dbReference type="EMBL" id="AEJF01000042">
    <property type="protein sequence ID" value="KLU27294.1"/>
    <property type="molecule type" value="Genomic_DNA"/>
</dbReference>
<dbReference type="PRINTS" id="PR00039">
    <property type="entry name" value="HTHLYSR"/>
</dbReference>
<proteinExistence type="inferred from homology"/>
<dbReference type="Gene3D" id="3.40.190.10">
    <property type="entry name" value="Periplasmic binding protein-like II"/>
    <property type="match status" value="2"/>
</dbReference>
<dbReference type="CDD" id="cd08445">
    <property type="entry name" value="PBP2_BenM_CatM_CatR"/>
    <property type="match status" value="1"/>
</dbReference>
<dbReference type="GO" id="GO:0032993">
    <property type="term" value="C:protein-DNA complex"/>
    <property type="evidence" value="ECO:0007669"/>
    <property type="project" value="TreeGrafter"/>
</dbReference>
<dbReference type="InterPro" id="IPR036390">
    <property type="entry name" value="WH_DNA-bd_sf"/>
</dbReference>
<gene>
    <name evidence="6" type="ORF">EOS_05130</name>
</gene>
<dbReference type="Pfam" id="PF03466">
    <property type="entry name" value="LysR_substrate"/>
    <property type="match status" value="1"/>
</dbReference>
<comment type="caution">
    <text evidence="6">The sequence shown here is derived from an EMBL/GenBank/DDBJ whole genome shotgun (WGS) entry which is preliminary data.</text>
</comment>
<sequence length="301" mass="33669">MELRQLRYFIAVAEEMNITRAAARLHMTQPPLSRQLQQIEESVGLPLFEHGSRPLRLTEAGRVFYTQAKRLVDESDELVPLTRRLAQLAQRIVIGFVPSTLYGALPQVIRAFREAAPQIDLSLIEMFTLEQLGALKGGRIDVGFGRLRFDDVQLTREVLIEERMIAALPEDHPLAEASAELTLEDIARETLIVYPSSPRPSYADQQLSALRDHALEPAAVHEVRELQTALGLVAARVGVSLVPESVDGLRVHGVVYRHLPEPSPASPIIMSRRLQDEGQTTALFCSIARDLFRRGQTFVSR</sequence>
<dbReference type="Pfam" id="PF00126">
    <property type="entry name" value="HTH_1"/>
    <property type="match status" value="1"/>
</dbReference>
<dbReference type="SUPFAM" id="SSF53850">
    <property type="entry name" value="Periplasmic binding protein-like II"/>
    <property type="match status" value="1"/>
</dbReference>
<organism evidence="6 7">
    <name type="scientific">Caballeronia mineralivorans PML1(12)</name>
    <dbReference type="NCBI Taxonomy" id="908627"/>
    <lineage>
        <taxon>Bacteria</taxon>
        <taxon>Pseudomonadati</taxon>
        <taxon>Pseudomonadota</taxon>
        <taxon>Betaproteobacteria</taxon>
        <taxon>Burkholderiales</taxon>
        <taxon>Burkholderiaceae</taxon>
        <taxon>Caballeronia</taxon>
    </lineage>
</organism>
<dbReference type="FunFam" id="1.10.10.10:FF:000001">
    <property type="entry name" value="LysR family transcriptional regulator"/>
    <property type="match status" value="1"/>
</dbReference>
<dbReference type="SUPFAM" id="SSF46785">
    <property type="entry name" value="Winged helix' DNA-binding domain"/>
    <property type="match status" value="1"/>
</dbReference>
<dbReference type="GO" id="GO:0003700">
    <property type="term" value="F:DNA-binding transcription factor activity"/>
    <property type="evidence" value="ECO:0007669"/>
    <property type="project" value="InterPro"/>
</dbReference>
<dbReference type="PANTHER" id="PTHR30346">
    <property type="entry name" value="TRANSCRIPTIONAL DUAL REGULATOR HCAR-RELATED"/>
    <property type="match status" value="1"/>
</dbReference>
<keyword evidence="4" id="KW-0804">Transcription</keyword>
<dbReference type="RefSeq" id="WP_047845525.1">
    <property type="nucleotide sequence ID" value="NZ_AEJF01000042.1"/>
</dbReference>
<dbReference type="Proteomes" id="UP000035963">
    <property type="component" value="Unassembled WGS sequence"/>
</dbReference>
<dbReference type="InterPro" id="IPR005119">
    <property type="entry name" value="LysR_subst-bd"/>
</dbReference>
<evidence type="ECO:0000259" key="5">
    <source>
        <dbReference type="PROSITE" id="PS50931"/>
    </source>
</evidence>
<comment type="similarity">
    <text evidence="1">Belongs to the LysR transcriptional regulatory family.</text>
</comment>
<evidence type="ECO:0000256" key="4">
    <source>
        <dbReference type="ARBA" id="ARBA00023163"/>
    </source>
</evidence>
<keyword evidence="2" id="KW-0805">Transcription regulation</keyword>
<dbReference type="OrthoDB" id="8807047at2"/>
<accession>A0A0J1D3I6</accession>
<protein>
    <submittedName>
        <fullName evidence="6">LysR family transcriptional regulator</fullName>
    </submittedName>
</protein>
<name>A0A0J1D3I6_9BURK</name>
<feature type="domain" description="HTH lysR-type" evidence="5">
    <location>
        <begin position="1"/>
        <end position="58"/>
    </location>
</feature>
<evidence type="ECO:0000256" key="3">
    <source>
        <dbReference type="ARBA" id="ARBA00023125"/>
    </source>
</evidence>
<dbReference type="InterPro" id="IPR036388">
    <property type="entry name" value="WH-like_DNA-bd_sf"/>
</dbReference>
<dbReference type="AlphaFoldDB" id="A0A0J1D3I6"/>
<dbReference type="PANTHER" id="PTHR30346:SF17">
    <property type="entry name" value="LYSR FAMILY TRANSCRIPTIONAL REGULATOR"/>
    <property type="match status" value="1"/>
</dbReference>
<keyword evidence="3" id="KW-0238">DNA-binding</keyword>
<evidence type="ECO:0000256" key="1">
    <source>
        <dbReference type="ARBA" id="ARBA00009437"/>
    </source>
</evidence>
<evidence type="ECO:0000256" key="2">
    <source>
        <dbReference type="ARBA" id="ARBA00023015"/>
    </source>
</evidence>
<keyword evidence="7" id="KW-1185">Reference proteome</keyword>
<dbReference type="InterPro" id="IPR000847">
    <property type="entry name" value="LysR_HTH_N"/>
</dbReference>
<reference evidence="6 7" key="1">
    <citation type="journal article" date="2015" name="Genome Announc.">
        <title>Draft Genome Sequence of Burkholderia sp. Strain PML1(12), an Ectomycorrhizosphere-Inhabiting Bacterium with Effective Mineral-Weathering Ability.</title>
        <authorList>
            <person name="Uroz S."/>
            <person name="Oger P."/>
        </authorList>
    </citation>
    <scope>NUCLEOTIDE SEQUENCE [LARGE SCALE GENOMIC DNA]</scope>
    <source>
        <strain evidence="7">PML1(12)</strain>
    </source>
</reference>
<dbReference type="GO" id="GO:0003677">
    <property type="term" value="F:DNA binding"/>
    <property type="evidence" value="ECO:0007669"/>
    <property type="project" value="UniProtKB-KW"/>
</dbReference>
<dbReference type="Gene3D" id="1.10.10.10">
    <property type="entry name" value="Winged helix-like DNA-binding domain superfamily/Winged helix DNA-binding domain"/>
    <property type="match status" value="1"/>
</dbReference>
<evidence type="ECO:0000313" key="7">
    <source>
        <dbReference type="Proteomes" id="UP000035963"/>
    </source>
</evidence>